<dbReference type="InterPro" id="IPR015943">
    <property type="entry name" value="WD40/YVTN_repeat-like_dom_sf"/>
</dbReference>
<comment type="caution">
    <text evidence="2">The sequence shown here is derived from an EMBL/GenBank/DDBJ whole genome shotgun (WGS) entry which is preliminary data.</text>
</comment>
<sequence>MYTLLISGYGTVPEKTLKVYQFNEETKSITEVFGESLANPSYAVIEGALIYTMSEVEDEVPLMSYKLDNQGFMRLAQQKFEGGGIAHISYSSTHKALFGACYQTGDVLSIGVEKGQFHGVKSFISLPKGEGDISRAHCVQLDAKEEYLYVTNIHTDKIYCFKVDQGTLHSNEAFEALQLTKGIGPRDIVFHPSKSVAYITGEYSNQVTVVSQDSVTGRLEVIQQLSALAEEYTGESYCANAFVTPNGKYLFVANRGANNVAGFEIQEDGTLKVQNFNSVEGDWPRLITCTLDGKYVLICNQRSNEVVIKSLDQEVGEIGEVVATIPFKEAAFVKAI</sequence>
<organism evidence="2 3">
    <name type="scientific">Holtiella tumoricola</name>
    <dbReference type="NCBI Taxonomy" id="3018743"/>
    <lineage>
        <taxon>Bacteria</taxon>
        <taxon>Bacillati</taxon>
        <taxon>Bacillota</taxon>
        <taxon>Clostridia</taxon>
        <taxon>Lachnospirales</taxon>
        <taxon>Cellulosilyticaceae</taxon>
        <taxon>Holtiella</taxon>
    </lineage>
</organism>
<dbReference type="Gene3D" id="2.130.10.10">
    <property type="entry name" value="YVTN repeat-like/Quinoprotein amine dehydrogenase"/>
    <property type="match status" value="1"/>
</dbReference>
<name>A0AA42DQ71_9FIRM</name>
<dbReference type="PANTHER" id="PTHR30344:SF1">
    <property type="entry name" value="6-PHOSPHOGLUCONOLACTONASE"/>
    <property type="match status" value="1"/>
</dbReference>
<comment type="similarity">
    <text evidence="1">Belongs to the cycloisomerase 2 family.</text>
</comment>
<dbReference type="RefSeq" id="WP_271013127.1">
    <property type="nucleotide sequence ID" value="NZ_JAQIFT010000061.1"/>
</dbReference>
<keyword evidence="3" id="KW-1185">Reference proteome</keyword>
<proteinExistence type="inferred from homology"/>
<accession>A0AA42DQ71</accession>
<dbReference type="EMBL" id="JAQIFT010000061">
    <property type="protein sequence ID" value="MDA3733245.1"/>
    <property type="molecule type" value="Genomic_DNA"/>
</dbReference>
<dbReference type="Proteomes" id="UP001169242">
    <property type="component" value="Unassembled WGS sequence"/>
</dbReference>
<dbReference type="InterPro" id="IPR011048">
    <property type="entry name" value="Haem_d1_sf"/>
</dbReference>
<dbReference type="GO" id="GO:0017057">
    <property type="term" value="F:6-phosphogluconolactonase activity"/>
    <property type="evidence" value="ECO:0007669"/>
    <property type="project" value="TreeGrafter"/>
</dbReference>
<dbReference type="Pfam" id="PF10282">
    <property type="entry name" value="Lactonase"/>
    <property type="match status" value="1"/>
</dbReference>
<dbReference type="PANTHER" id="PTHR30344">
    <property type="entry name" value="6-PHOSPHOGLUCONOLACTONASE-RELATED"/>
    <property type="match status" value="1"/>
</dbReference>
<protein>
    <submittedName>
        <fullName evidence="2">Beta-propeller fold lactonase family protein</fullName>
    </submittedName>
</protein>
<dbReference type="AlphaFoldDB" id="A0AA42DQ71"/>
<evidence type="ECO:0000256" key="1">
    <source>
        <dbReference type="ARBA" id="ARBA00005564"/>
    </source>
</evidence>
<reference evidence="2" key="1">
    <citation type="journal article" date="2023" name="Int. J. Syst. Evol. Microbiol.">
        <title>&lt;i&gt;Holtiella tumoricola&lt;/i&gt; gen. nov. sp. nov., isolated from a human clinical sample.</title>
        <authorList>
            <person name="Allen-Vercoe E."/>
            <person name="Daigneault M.C."/>
            <person name="Vancuren S.J."/>
            <person name="Cochrane K."/>
            <person name="O'Neal L.L."/>
            <person name="Sankaranarayanan K."/>
            <person name="Lawson P.A."/>
        </authorList>
    </citation>
    <scope>NUCLEOTIDE SEQUENCE</scope>
    <source>
        <strain evidence="2">CC70A</strain>
    </source>
</reference>
<evidence type="ECO:0000313" key="2">
    <source>
        <dbReference type="EMBL" id="MDA3733245.1"/>
    </source>
</evidence>
<dbReference type="InterPro" id="IPR019405">
    <property type="entry name" value="Lactonase_7-beta_prop"/>
</dbReference>
<gene>
    <name evidence="2" type="ORF">PBV87_17340</name>
</gene>
<dbReference type="SUPFAM" id="SSF51004">
    <property type="entry name" value="C-terminal (heme d1) domain of cytochrome cd1-nitrite reductase"/>
    <property type="match status" value="1"/>
</dbReference>
<dbReference type="InterPro" id="IPR050282">
    <property type="entry name" value="Cycloisomerase_2"/>
</dbReference>
<evidence type="ECO:0000313" key="3">
    <source>
        <dbReference type="Proteomes" id="UP001169242"/>
    </source>
</evidence>